<dbReference type="InterPro" id="IPR007312">
    <property type="entry name" value="Phosphoesterase"/>
</dbReference>
<dbReference type="EC" id="3.1.4.3" evidence="3"/>
<name>A0A7W8QF35_PARAM</name>
<dbReference type="PANTHER" id="PTHR31956">
    <property type="entry name" value="NON-SPECIFIC PHOSPHOLIPASE C4-RELATED"/>
    <property type="match status" value="1"/>
</dbReference>
<dbReference type="InterPro" id="IPR017850">
    <property type="entry name" value="Alkaline_phosphatase_core_sf"/>
</dbReference>
<dbReference type="Gene3D" id="3.40.720.10">
    <property type="entry name" value="Alkaline Phosphatase, subunit A"/>
    <property type="match status" value="2"/>
</dbReference>
<dbReference type="PANTHER" id="PTHR31956:SF1">
    <property type="entry name" value="NON-SPECIFIC PHOSPHOLIPASE C1"/>
    <property type="match status" value="1"/>
</dbReference>
<gene>
    <name evidence="3" type="ORF">HDG40_007331</name>
</gene>
<evidence type="ECO:0000313" key="3">
    <source>
        <dbReference type="EMBL" id="MBB5429136.1"/>
    </source>
</evidence>
<evidence type="ECO:0000256" key="2">
    <source>
        <dbReference type="SAM" id="MobiDB-lite"/>
    </source>
</evidence>
<feature type="compositionally biased region" description="Basic and acidic residues" evidence="2">
    <location>
        <begin position="511"/>
        <end position="529"/>
    </location>
</feature>
<dbReference type="RefSeq" id="WP_184133039.1">
    <property type="nucleotide sequence ID" value="NZ_JACHDD010000019.1"/>
</dbReference>
<keyword evidence="4" id="KW-1185">Reference proteome</keyword>
<feature type="region of interest" description="Disordered" evidence="2">
    <location>
        <begin position="1"/>
        <end position="20"/>
    </location>
</feature>
<dbReference type="Proteomes" id="UP000592780">
    <property type="component" value="Unassembled WGS sequence"/>
</dbReference>
<accession>A0A7W8QF35</accession>
<keyword evidence="1 3" id="KW-0378">Hydrolase</keyword>
<proteinExistence type="predicted"/>
<evidence type="ECO:0000313" key="4">
    <source>
        <dbReference type="Proteomes" id="UP000592780"/>
    </source>
</evidence>
<organism evidence="3 4">
    <name type="scientific">Paraburkholderia atlantica</name>
    <dbReference type="NCBI Taxonomy" id="2654982"/>
    <lineage>
        <taxon>Bacteria</taxon>
        <taxon>Pseudomonadati</taxon>
        <taxon>Pseudomonadota</taxon>
        <taxon>Betaproteobacteria</taxon>
        <taxon>Burkholderiales</taxon>
        <taxon>Burkholderiaceae</taxon>
        <taxon>Paraburkholderia</taxon>
    </lineage>
</organism>
<sequence length="529" mass="58551">MKKNQKMTETTGANSAEEPNGNEAKILFDHVVVLMLENRSFDHLFGYLGKGDGIPADGAVNYLSAGDATTTAFHAKAGGDYTAVGDGPSHSLKQTNEQLYGKTDVAVGTPASDATLDGFVASFRTSLAYDLRRQPVASELQQVMNCFLPAQLPVLYTLANDFVLCDRWFADVPGPTMPNRAFVHAATAQGYTYNANWKPHFTCQTLYDRINASPGRSWRVYYHDSNDVLELYPNVKKTSENNVLFEGNFLRDVEGNKLATYSFITPAFIGSPEQPVNSMHAPADVRPAEKLVADIYGALKAHPDVWKKTLFIVVFDEHGGYYDHVKPPKVVSPDGIAGLTEPSYLVPFNFDRLGLRVPCILVSPWFEPGVDSTVYSHSTIPGTMIEAFRLGEPLTERDKNAAKLTQTYLVDDGKRKWRDNVPDLDVPVQPQSIDAMQREMLDGSVYLDPHPDAQNVMRTRDIRDPQQAKQFVRTQVSKRLEHYFASGGDGEVEASLSADKQPAGLAVSPARIDELRASPDRKPRPEPRP</sequence>
<dbReference type="Pfam" id="PF04185">
    <property type="entry name" value="Phosphoesterase"/>
    <property type="match status" value="1"/>
</dbReference>
<evidence type="ECO:0000256" key="1">
    <source>
        <dbReference type="ARBA" id="ARBA00022801"/>
    </source>
</evidence>
<protein>
    <submittedName>
        <fullName evidence="3">Phospholipase C</fullName>
        <ecNumber evidence="3">3.1.4.3</ecNumber>
    </submittedName>
</protein>
<dbReference type="AlphaFoldDB" id="A0A7W8QF35"/>
<comment type="caution">
    <text evidence="3">The sequence shown here is derived from an EMBL/GenBank/DDBJ whole genome shotgun (WGS) entry which is preliminary data.</text>
</comment>
<feature type="region of interest" description="Disordered" evidence="2">
    <location>
        <begin position="489"/>
        <end position="529"/>
    </location>
</feature>
<dbReference type="GO" id="GO:0009395">
    <property type="term" value="P:phospholipid catabolic process"/>
    <property type="evidence" value="ECO:0007669"/>
    <property type="project" value="TreeGrafter"/>
</dbReference>
<dbReference type="GO" id="GO:0034480">
    <property type="term" value="F:phosphatidylcholine phospholipase C activity"/>
    <property type="evidence" value="ECO:0007669"/>
    <property type="project" value="UniProtKB-EC"/>
</dbReference>
<reference evidence="3 4" key="1">
    <citation type="submission" date="2020-08" db="EMBL/GenBank/DDBJ databases">
        <title>Genomic Encyclopedia of Type Strains, Phase IV (KMG-V): Genome sequencing to study the core and pangenomes of soil and plant-associated prokaryotes.</title>
        <authorList>
            <person name="Whitman W."/>
        </authorList>
    </citation>
    <scope>NUCLEOTIDE SEQUENCE [LARGE SCALE GENOMIC DNA]</scope>
    <source>
        <strain evidence="3 4">JPY158</strain>
    </source>
</reference>
<dbReference type="EMBL" id="JACHDD010000019">
    <property type="protein sequence ID" value="MBB5429136.1"/>
    <property type="molecule type" value="Genomic_DNA"/>
</dbReference>